<dbReference type="GO" id="GO:0006355">
    <property type="term" value="P:regulation of DNA-templated transcription"/>
    <property type="evidence" value="ECO:0007669"/>
    <property type="project" value="InterPro"/>
</dbReference>
<gene>
    <name evidence="4" type="ORF">H9824_02560</name>
</gene>
<dbReference type="SUPFAM" id="SSF46894">
    <property type="entry name" value="C-terminal effector domain of the bipartite response regulators"/>
    <property type="match status" value="1"/>
</dbReference>
<keyword evidence="2" id="KW-1133">Transmembrane helix</keyword>
<organism evidence="4 5">
    <name type="scientific">Candidatus Bacteroides pullicola</name>
    <dbReference type="NCBI Taxonomy" id="2838475"/>
    <lineage>
        <taxon>Bacteria</taxon>
        <taxon>Pseudomonadati</taxon>
        <taxon>Bacteroidota</taxon>
        <taxon>Bacteroidia</taxon>
        <taxon>Bacteroidales</taxon>
        <taxon>Bacteroidaceae</taxon>
        <taxon>Bacteroides</taxon>
    </lineage>
</organism>
<evidence type="ECO:0000313" key="4">
    <source>
        <dbReference type="EMBL" id="HIY87571.1"/>
    </source>
</evidence>
<reference evidence="4" key="1">
    <citation type="journal article" date="2021" name="PeerJ">
        <title>Extensive microbial diversity within the chicken gut microbiome revealed by metagenomics and culture.</title>
        <authorList>
            <person name="Gilroy R."/>
            <person name="Ravi A."/>
            <person name="Getino M."/>
            <person name="Pursley I."/>
            <person name="Horton D.L."/>
            <person name="Alikhan N.F."/>
            <person name="Baker D."/>
            <person name="Gharbi K."/>
            <person name="Hall N."/>
            <person name="Watson M."/>
            <person name="Adriaenssens E.M."/>
            <person name="Foster-Nyarko E."/>
            <person name="Jarju S."/>
            <person name="Secka A."/>
            <person name="Antonio M."/>
            <person name="Oren A."/>
            <person name="Chaudhuri R.R."/>
            <person name="La Ragione R."/>
            <person name="Hildebrand F."/>
            <person name="Pallen M.J."/>
        </authorList>
    </citation>
    <scope>NUCLEOTIDE SEQUENCE</scope>
    <source>
        <strain evidence="4">Gambia2-208</strain>
    </source>
</reference>
<feature type="coiled-coil region" evidence="1">
    <location>
        <begin position="413"/>
        <end position="502"/>
    </location>
</feature>
<proteinExistence type="predicted"/>
<keyword evidence="2" id="KW-0812">Transmembrane</keyword>
<dbReference type="Gene3D" id="1.25.40.10">
    <property type="entry name" value="Tetratricopeptide repeat domain"/>
    <property type="match status" value="2"/>
</dbReference>
<accession>A0A9D1ZH02</accession>
<keyword evidence="1" id="KW-0175">Coiled coil</keyword>
<name>A0A9D1ZH02_9BACE</name>
<feature type="chain" id="PRO_5038562870" description="Tetratricopeptide repeat protein" evidence="3">
    <location>
        <begin position="20"/>
        <end position="619"/>
    </location>
</feature>
<dbReference type="InterPro" id="IPR016032">
    <property type="entry name" value="Sig_transdc_resp-reg_C-effctor"/>
</dbReference>
<dbReference type="GO" id="GO:0003677">
    <property type="term" value="F:DNA binding"/>
    <property type="evidence" value="ECO:0007669"/>
    <property type="project" value="InterPro"/>
</dbReference>
<sequence>MIGKHVLYLLIICIGCTLAACNPSSDENVKAKLAQAEDIMYSAPDSALQLLEHLQPPKEKEQRATWALLLAQARYRNNVKQSDSLVNVAYDYFEKTDNAERKALSSYIKGGISGDNGDTDKEQELYLEAKDEVRHTKDYRLAFLITSNLCNLYAYRGLKEYAFEALEEAHHYAQLFGDAEYILSSYIFHARIHSIRPINMEKSLHYYREGIKLAKENQNWAKLELMTWEYIGMLCFNGDYEQALQEAHETMELQIPDHLRSKHTLILGNIYRGLDKYDSAYYYLNKTIRESQSPHTKKGAYNYLYNLERERGRYEEALAACEQCLIYTDSIDRSEKAQELIEMQAKYDQQQIIIQRNLLQMEKDRLTRNILILAVVMTVVIGFVVGCYQRALLTKQRKLKQQEELARQNTLKLAENEIQMSRNKQRIAELTQQITSNQELKEQLDEQLEAIKQMKGENNKLQAENQLLLEDINRQTQTFKDISKELEELDRLISQNKHLHEQGDHLAMLLVNRSPLLNKIKNRHPYIKDAEWGELEEELDLIFEHYPKRLQQQVSNISESELRLAYLIKLKMPNKDMAEALGISPASVAKSKMRLKERLSHGILTFDGTKSVDVWLWDF</sequence>
<evidence type="ECO:0000313" key="5">
    <source>
        <dbReference type="Proteomes" id="UP000886851"/>
    </source>
</evidence>
<evidence type="ECO:0000256" key="2">
    <source>
        <dbReference type="SAM" id="Phobius"/>
    </source>
</evidence>
<reference evidence="4" key="2">
    <citation type="submission" date="2021-04" db="EMBL/GenBank/DDBJ databases">
        <authorList>
            <person name="Gilroy R."/>
        </authorList>
    </citation>
    <scope>NUCLEOTIDE SEQUENCE</scope>
    <source>
        <strain evidence="4">Gambia2-208</strain>
    </source>
</reference>
<dbReference type="SUPFAM" id="SSF48452">
    <property type="entry name" value="TPR-like"/>
    <property type="match status" value="1"/>
</dbReference>
<dbReference type="Proteomes" id="UP000886851">
    <property type="component" value="Unassembled WGS sequence"/>
</dbReference>
<keyword evidence="3" id="KW-0732">Signal</keyword>
<dbReference type="AlphaFoldDB" id="A0A9D1ZH02"/>
<dbReference type="EMBL" id="DXCV01000024">
    <property type="protein sequence ID" value="HIY87571.1"/>
    <property type="molecule type" value="Genomic_DNA"/>
</dbReference>
<protein>
    <recommendedName>
        <fullName evidence="6">Tetratricopeptide repeat protein</fullName>
    </recommendedName>
</protein>
<evidence type="ECO:0000256" key="1">
    <source>
        <dbReference type="SAM" id="Coils"/>
    </source>
</evidence>
<keyword evidence="2" id="KW-0472">Membrane</keyword>
<feature type="transmembrane region" description="Helical" evidence="2">
    <location>
        <begin position="370"/>
        <end position="388"/>
    </location>
</feature>
<feature type="signal peptide" evidence="3">
    <location>
        <begin position="1"/>
        <end position="19"/>
    </location>
</feature>
<comment type="caution">
    <text evidence="4">The sequence shown here is derived from an EMBL/GenBank/DDBJ whole genome shotgun (WGS) entry which is preliminary data.</text>
</comment>
<evidence type="ECO:0008006" key="6">
    <source>
        <dbReference type="Google" id="ProtNLM"/>
    </source>
</evidence>
<evidence type="ECO:0000256" key="3">
    <source>
        <dbReference type="SAM" id="SignalP"/>
    </source>
</evidence>
<dbReference type="InterPro" id="IPR011990">
    <property type="entry name" value="TPR-like_helical_dom_sf"/>
</dbReference>
<dbReference type="PROSITE" id="PS51257">
    <property type="entry name" value="PROKAR_LIPOPROTEIN"/>
    <property type="match status" value="1"/>
</dbReference>